<comment type="caution">
    <text evidence="3">The sequence shown here is derived from an EMBL/GenBank/DDBJ whole genome shotgun (WGS) entry which is preliminary data.</text>
</comment>
<evidence type="ECO:0000313" key="4">
    <source>
        <dbReference type="Proteomes" id="UP000034081"/>
    </source>
</evidence>
<dbReference type="Gene3D" id="3.40.50.1010">
    <property type="entry name" value="5'-nuclease"/>
    <property type="match status" value="1"/>
</dbReference>
<evidence type="ECO:0000256" key="1">
    <source>
        <dbReference type="ARBA" id="ARBA00022842"/>
    </source>
</evidence>
<dbReference type="STRING" id="1618570.UT08_C0011G0017"/>
<dbReference type="InterPro" id="IPR051619">
    <property type="entry name" value="TypeII_TA_RNase_PINc/VapC"/>
</dbReference>
<keyword evidence="1" id="KW-0460">Magnesium</keyword>
<dbReference type="EMBL" id="LBVL01000011">
    <property type="protein sequence ID" value="KKQ84999.1"/>
    <property type="molecule type" value="Genomic_DNA"/>
</dbReference>
<organism evidence="3 4">
    <name type="scientific">Candidatus Woesebacteria bacterium GW2011_GWB1_38_8</name>
    <dbReference type="NCBI Taxonomy" id="1618570"/>
    <lineage>
        <taxon>Bacteria</taxon>
        <taxon>Candidatus Woeseibacteriota</taxon>
    </lineage>
</organism>
<dbReference type="SUPFAM" id="SSF88723">
    <property type="entry name" value="PIN domain-like"/>
    <property type="match status" value="1"/>
</dbReference>
<accession>A0A0G0NGG6</accession>
<name>A0A0G0NGG6_9BACT</name>
<evidence type="ECO:0000313" key="3">
    <source>
        <dbReference type="EMBL" id="KKQ84999.1"/>
    </source>
</evidence>
<dbReference type="CDD" id="cd09873">
    <property type="entry name" value="PIN_Pae0151-like"/>
    <property type="match status" value="1"/>
</dbReference>
<dbReference type="InterPro" id="IPR029060">
    <property type="entry name" value="PIN-like_dom_sf"/>
</dbReference>
<dbReference type="Pfam" id="PF01850">
    <property type="entry name" value="PIN"/>
    <property type="match status" value="1"/>
</dbReference>
<protein>
    <submittedName>
        <fullName evidence="3">VapC-type toxin</fullName>
    </submittedName>
</protein>
<proteinExistence type="predicted"/>
<reference evidence="3 4" key="1">
    <citation type="journal article" date="2015" name="Nature">
        <title>rRNA introns, odd ribosomes, and small enigmatic genomes across a large radiation of phyla.</title>
        <authorList>
            <person name="Brown C.T."/>
            <person name="Hug L.A."/>
            <person name="Thomas B.C."/>
            <person name="Sharon I."/>
            <person name="Castelle C.J."/>
            <person name="Singh A."/>
            <person name="Wilkins M.J."/>
            <person name="Williams K.H."/>
            <person name="Banfield J.F."/>
        </authorList>
    </citation>
    <scope>NUCLEOTIDE SEQUENCE [LARGE SCALE GENOMIC DNA]</scope>
</reference>
<dbReference type="InterPro" id="IPR002716">
    <property type="entry name" value="PIN_dom"/>
</dbReference>
<dbReference type="Proteomes" id="UP000034081">
    <property type="component" value="Unassembled WGS sequence"/>
</dbReference>
<evidence type="ECO:0000259" key="2">
    <source>
        <dbReference type="Pfam" id="PF01850"/>
    </source>
</evidence>
<dbReference type="PANTHER" id="PTHR35901">
    <property type="entry name" value="RIBONUCLEASE VAPC3"/>
    <property type="match status" value="1"/>
</dbReference>
<sequence>MVGNIDFPRRFVVDASFVLSYLLPDEENDYVKEIFSDYQKRKINFITATLLPYEVVNGVKSAIIRKRMSVFKARFLIGEFSKLDFDLETISENEVLKLALARKISIYDASYVWLAKSKKIPLLTLDEKLQKLSKQFS</sequence>
<dbReference type="PANTHER" id="PTHR35901:SF1">
    <property type="entry name" value="EXONUCLEASE VAPC9"/>
    <property type="match status" value="1"/>
</dbReference>
<feature type="domain" description="PIN" evidence="2">
    <location>
        <begin position="12"/>
        <end position="133"/>
    </location>
</feature>
<dbReference type="InterPro" id="IPR044153">
    <property type="entry name" value="PIN_Pae0151-like"/>
</dbReference>
<gene>
    <name evidence="3" type="ORF">UT08_C0011G0017</name>
</gene>
<dbReference type="AlphaFoldDB" id="A0A0G0NGG6"/>